<dbReference type="OrthoDB" id="2335338at2759"/>
<dbReference type="VEuPathDB" id="FungiDB:PV09_09414"/>
<keyword evidence="3 4" id="KW-0802">TPR repeat</keyword>
<dbReference type="InterPro" id="IPR011990">
    <property type="entry name" value="TPR-like_helical_dom_sf"/>
</dbReference>
<dbReference type="GO" id="GO:0006620">
    <property type="term" value="P:post-translational protein targeting to endoplasmic reticulum membrane"/>
    <property type="evidence" value="ECO:0007669"/>
    <property type="project" value="TreeGrafter"/>
</dbReference>
<dbReference type="Pfam" id="PF16546">
    <property type="entry name" value="SGTA_dimer"/>
    <property type="match status" value="1"/>
</dbReference>
<reference evidence="7 8" key="1">
    <citation type="submission" date="2015-01" db="EMBL/GenBank/DDBJ databases">
        <title>The Genome Sequence of Ochroconis gallopava CBS43764.</title>
        <authorList>
            <consortium name="The Broad Institute Genomics Platform"/>
            <person name="Cuomo C."/>
            <person name="de Hoog S."/>
            <person name="Gorbushina A."/>
            <person name="Stielow B."/>
            <person name="Teixiera M."/>
            <person name="Abouelleil A."/>
            <person name="Chapman S.B."/>
            <person name="Priest M."/>
            <person name="Young S.K."/>
            <person name="Wortman J."/>
            <person name="Nusbaum C."/>
            <person name="Birren B."/>
        </authorList>
    </citation>
    <scope>NUCLEOTIDE SEQUENCE [LARGE SCALE GENOMIC DNA]</scope>
    <source>
        <strain evidence="7 8">CBS 43764</strain>
    </source>
</reference>
<dbReference type="PANTHER" id="PTHR45831">
    <property type="entry name" value="LD24721P"/>
    <property type="match status" value="1"/>
</dbReference>
<dbReference type="Proteomes" id="UP000053259">
    <property type="component" value="Unassembled WGS sequence"/>
</dbReference>
<evidence type="ECO:0000256" key="3">
    <source>
        <dbReference type="ARBA" id="ARBA00022803"/>
    </source>
</evidence>
<sequence length="371" mass="38058">MASSATSKKRLALAIIDFLNASLKDGTVSSEDSESIEIATNCIAEAFKVDPTDEAAIKDALGGQNLLAIYSVYEKLKGKSTASTTGTSSAAEGRPATPQTAAKGGSAAGAGPNEETKKKADELKAQGNQAMQRKAYAEAIDFYTQAINLDPLNAIYLSNRAAAYSALQRHAEAKADAEMATAADPSYTKAWSRLGLAHFALGDARASMEAYKKGIDAEGNGGSEAMRKGYETAKRRVEEEEGSGAAGSNDDISSRGGPGAGGMPDLSSLAGMFGGQGGGSGGMPNFAEMMNNPMMRQMAQNLMSNPEALNNLMSNPRIREMANQFSGAGGAGGRGGGMPDLSSLMNDPSIAEMARNLMGGGGAPGGRGRGA</sequence>
<dbReference type="PANTHER" id="PTHR45831:SF2">
    <property type="entry name" value="LD24721P"/>
    <property type="match status" value="1"/>
</dbReference>
<dbReference type="EMBL" id="KN847594">
    <property type="protein sequence ID" value="KIV98843.1"/>
    <property type="molecule type" value="Genomic_DNA"/>
</dbReference>
<dbReference type="FunFam" id="1.10.260.100:FF:000011">
    <property type="entry name" value="TPR Domain containing protein"/>
    <property type="match status" value="1"/>
</dbReference>
<evidence type="ECO:0000256" key="1">
    <source>
        <dbReference type="ARBA" id="ARBA00008175"/>
    </source>
</evidence>
<keyword evidence="8" id="KW-1185">Reference proteome</keyword>
<feature type="region of interest" description="Disordered" evidence="5">
    <location>
        <begin position="81"/>
        <end position="126"/>
    </location>
</feature>
<keyword evidence="2" id="KW-0677">Repeat</keyword>
<dbReference type="AlphaFoldDB" id="A0A0D2AIT0"/>
<dbReference type="InParanoid" id="A0A0D2AIT0"/>
<feature type="region of interest" description="Disordered" evidence="5">
    <location>
        <begin position="215"/>
        <end position="277"/>
    </location>
</feature>
<accession>A0A0D2AIT0</accession>
<feature type="domain" description="SGTA homodimerisation" evidence="6">
    <location>
        <begin position="7"/>
        <end position="71"/>
    </location>
</feature>
<dbReference type="GO" id="GO:0060090">
    <property type="term" value="F:molecular adaptor activity"/>
    <property type="evidence" value="ECO:0007669"/>
    <property type="project" value="TreeGrafter"/>
</dbReference>
<dbReference type="GO" id="GO:0016020">
    <property type="term" value="C:membrane"/>
    <property type="evidence" value="ECO:0007669"/>
    <property type="project" value="TreeGrafter"/>
</dbReference>
<gene>
    <name evidence="7" type="ORF">PV09_09414</name>
</gene>
<evidence type="ECO:0000256" key="2">
    <source>
        <dbReference type="ARBA" id="ARBA00022737"/>
    </source>
</evidence>
<evidence type="ECO:0000313" key="7">
    <source>
        <dbReference type="EMBL" id="KIV98843.1"/>
    </source>
</evidence>
<evidence type="ECO:0000256" key="5">
    <source>
        <dbReference type="SAM" id="MobiDB-lite"/>
    </source>
</evidence>
<dbReference type="GeneID" id="27317387"/>
<dbReference type="Pfam" id="PF13181">
    <property type="entry name" value="TPR_8"/>
    <property type="match status" value="1"/>
</dbReference>
<dbReference type="FunFam" id="1.20.5.420:FF:000005">
    <property type="entry name" value="Hsc70 cochaperone (SGT), putative"/>
    <property type="match status" value="1"/>
</dbReference>
<dbReference type="InterPro" id="IPR032374">
    <property type="entry name" value="SGTA_dimer"/>
</dbReference>
<dbReference type="FunFam" id="1.25.40.10:FF:000207">
    <property type="entry name" value="Small glutamine-rich tetratricopeptide repeat-containing protein"/>
    <property type="match status" value="1"/>
</dbReference>
<dbReference type="GO" id="GO:0072380">
    <property type="term" value="C:TRC complex"/>
    <property type="evidence" value="ECO:0007669"/>
    <property type="project" value="TreeGrafter"/>
</dbReference>
<organism evidence="7 8">
    <name type="scientific">Verruconis gallopava</name>
    <dbReference type="NCBI Taxonomy" id="253628"/>
    <lineage>
        <taxon>Eukaryota</taxon>
        <taxon>Fungi</taxon>
        <taxon>Dikarya</taxon>
        <taxon>Ascomycota</taxon>
        <taxon>Pezizomycotina</taxon>
        <taxon>Dothideomycetes</taxon>
        <taxon>Pleosporomycetidae</taxon>
        <taxon>Venturiales</taxon>
        <taxon>Sympoventuriaceae</taxon>
        <taxon>Verruconis</taxon>
    </lineage>
</organism>
<proteinExistence type="inferred from homology"/>
<feature type="compositionally biased region" description="Basic and acidic residues" evidence="5">
    <location>
        <begin position="225"/>
        <end position="238"/>
    </location>
</feature>
<name>A0A0D2AIT0_9PEZI</name>
<dbReference type="HOGENOM" id="CLU_044224_1_1_1"/>
<dbReference type="SUPFAM" id="SSF48452">
    <property type="entry name" value="TPR-like"/>
    <property type="match status" value="1"/>
</dbReference>
<feature type="compositionally biased region" description="Low complexity" evidence="5">
    <location>
        <begin position="101"/>
        <end position="111"/>
    </location>
</feature>
<dbReference type="RefSeq" id="XP_016208713.1">
    <property type="nucleotide sequence ID" value="XM_016363471.1"/>
</dbReference>
<evidence type="ECO:0000313" key="8">
    <source>
        <dbReference type="Proteomes" id="UP000053259"/>
    </source>
</evidence>
<protein>
    <recommendedName>
        <fullName evidence="6">SGTA homodimerisation domain-containing protein</fullName>
    </recommendedName>
</protein>
<dbReference type="SMART" id="SM00028">
    <property type="entry name" value="TPR"/>
    <property type="match status" value="3"/>
</dbReference>
<evidence type="ECO:0000256" key="4">
    <source>
        <dbReference type="PROSITE-ProRule" id="PRU00339"/>
    </source>
</evidence>
<dbReference type="InterPro" id="IPR047150">
    <property type="entry name" value="SGT"/>
</dbReference>
<feature type="compositionally biased region" description="Basic and acidic residues" evidence="5">
    <location>
        <begin position="114"/>
        <end position="124"/>
    </location>
</feature>
<dbReference type="Gene3D" id="1.10.260.100">
    <property type="match status" value="1"/>
</dbReference>
<dbReference type="InterPro" id="IPR019734">
    <property type="entry name" value="TPR_rpt"/>
</dbReference>
<comment type="similarity">
    <text evidence="1">Belongs to the SGT family.</text>
</comment>
<feature type="repeat" description="TPR" evidence="4">
    <location>
        <begin position="188"/>
        <end position="221"/>
    </location>
</feature>
<dbReference type="FunCoup" id="A0A0D2AIT0">
    <property type="interactions" value="606"/>
</dbReference>
<evidence type="ECO:0000259" key="6">
    <source>
        <dbReference type="Pfam" id="PF16546"/>
    </source>
</evidence>
<dbReference type="Gene3D" id="1.20.5.420">
    <property type="entry name" value="Immunoglobulin FC, subunit C"/>
    <property type="match status" value="1"/>
</dbReference>
<feature type="repeat" description="TPR" evidence="4">
    <location>
        <begin position="120"/>
        <end position="153"/>
    </location>
</feature>
<dbReference type="STRING" id="253628.A0A0D2AIT0"/>
<dbReference type="PROSITE" id="PS50005">
    <property type="entry name" value="TPR"/>
    <property type="match status" value="2"/>
</dbReference>
<feature type="compositionally biased region" description="Low complexity" evidence="5">
    <location>
        <begin position="81"/>
        <end position="91"/>
    </location>
</feature>
<dbReference type="Gene3D" id="1.25.40.10">
    <property type="entry name" value="Tetratricopeptide repeat domain"/>
    <property type="match status" value="1"/>
</dbReference>